<evidence type="ECO:0000256" key="1">
    <source>
        <dbReference type="SAM" id="MobiDB-lite"/>
    </source>
</evidence>
<dbReference type="OrthoDB" id="3778650at2759"/>
<evidence type="ECO:0000313" key="2">
    <source>
        <dbReference type="EMBL" id="CAI6341323.1"/>
    </source>
</evidence>
<feature type="compositionally biased region" description="Basic and acidic residues" evidence="1">
    <location>
        <begin position="600"/>
        <end position="618"/>
    </location>
</feature>
<evidence type="ECO:0000313" key="3">
    <source>
        <dbReference type="Proteomes" id="UP001152607"/>
    </source>
</evidence>
<proteinExistence type="predicted"/>
<name>A0A9W4UVW2_9PLEO</name>
<protein>
    <submittedName>
        <fullName evidence="2">Uncharacterized protein</fullName>
    </submittedName>
</protein>
<gene>
    <name evidence="2" type="ORF">PDIGIT_LOCUS14519</name>
</gene>
<dbReference type="EMBL" id="CAOQHR010000011">
    <property type="protein sequence ID" value="CAI6341323.1"/>
    <property type="molecule type" value="Genomic_DNA"/>
</dbReference>
<feature type="region of interest" description="Disordered" evidence="1">
    <location>
        <begin position="208"/>
        <end position="262"/>
    </location>
</feature>
<reference evidence="2" key="1">
    <citation type="submission" date="2023-01" db="EMBL/GenBank/DDBJ databases">
        <authorList>
            <person name="Van Ghelder C."/>
            <person name="Rancurel C."/>
        </authorList>
    </citation>
    <scope>NUCLEOTIDE SEQUENCE</scope>
    <source>
        <strain evidence="2">CNCM I-4278</strain>
    </source>
</reference>
<feature type="compositionally biased region" description="Basic and acidic residues" evidence="1">
    <location>
        <begin position="456"/>
        <end position="467"/>
    </location>
</feature>
<feature type="compositionally biased region" description="Polar residues" evidence="1">
    <location>
        <begin position="581"/>
        <end position="590"/>
    </location>
</feature>
<dbReference type="AlphaFoldDB" id="A0A9W4UVW2"/>
<comment type="caution">
    <text evidence="2">The sequence shown here is derived from an EMBL/GenBank/DDBJ whole genome shotgun (WGS) entry which is preliminary data.</text>
</comment>
<feature type="compositionally biased region" description="Acidic residues" evidence="1">
    <location>
        <begin position="656"/>
        <end position="671"/>
    </location>
</feature>
<sequence>MFFPPPPSTKHLNLSSSRHLRLHQTRHTTVFTTTNATTTFFTPRYPIGIAMEAINIRQLAWLVESPFPPIARALPAEALLWLENNRLHGYRGYLISQLHEHLDHEKRLRLWAILNTHGWPTHLQSFLSAKSRIVPGTPWTNADNLALVIARDAGLPFNIIAYILFEGRSESECASHYDELLATGEVARINAIYVPSLNLQAGTIPFPEYDDSGFNDNENQPQISQHVRRDQDNGRSRSSSMMDMDSLDTPTPIVAAPVPQSKKTQARLAQLIDATTDSELSSARSSLSDAEYLLPLSGNHRLSGSTDNNDDVAALSAKTHGAPQTSTGRLRGGAPVFKRWDNDEMEILKEGVVNGMTPQELQAVYFPFRQVPAIRNKIAKSRRDGIDLPFGKAWSAQDAEDLDRLRKEGRSWGEIAAIRFPSKTGRQCMEYHRYVVLKQASETQAGSDDAGPLVSDKTDQDQNKEEKEEGEEITDIETARTNALNRLFPDGCFDDKMKLREAFNNSSWPSWLSSLEAYRAGPPQRQVLWVPEDDQAIICVQKLDSRPAAKKIVEALFPNRSVQGVRNRHATLKKRECVAGSSNMAGNNCKGQDEYQEGSEYEKEDVHEKGDVREKGANSDEDEIYEEEDVDEKGNNPEVDGMYEEEEDFHEQGQNSEEDGNYEEDDLSLIP</sequence>
<dbReference type="Proteomes" id="UP001152607">
    <property type="component" value="Unassembled WGS sequence"/>
</dbReference>
<feature type="region of interest" description="Disordered" evidence="1">
    <location>
        <begin position="442"/>
        <end position="474"/>
    </location>
</feature>
<feature type="compositionally biased region" description="Polar residues" evidence="1">
    <location>
        <begin position="214"/>
        <end position="225"/>
    </location>
</feature>
<feature type="region of interest" description="Disordered" evidence="1">
    <location>
        <begin position="581"/>
        <end position="671"/>
    </location>
</feature>
<accession>A0A9W4UVW2</accession>
<organism evidence="2 3">
    <name type="scientific">Periconia digitata</name>
    <dbReference type="NCBI Taxonomy" id="1303443"/>
    <lineage>
        <taxon>Eukaryota</taxon>
        <taxon>Fungi</taxon>
        <taxon>Dikarya</taxon>
        <taxon>Ascomycota</taxon>
        <taxon>Pezizomycotina</taxon>
        <taxon>Dothideomycetes</taxon>
        <taxon>Pleosporomycetidae</taxon>
        <taxon>Pleosporales</taxon>
        <taxon>Massarineae</taxon>
        <taxon>Periconiaceae</taxon>
        <taxon>Periconia</taxon>
    </lineage>
</organism>
<feature type="compositionally biased region" description="Acidic residues" evidence="1">
    <location>
        <begin position="619"/>
        <end position="631"/>
    </location>
</feature>
<keyword evidence="3" id="KW-1185">Reference proteome</keyword>